<dbReference type="AlphaFoldDB" id="A0A2N9GUI3"/>
<protein>
    <submittedName>
        <fullName evidence="1">Uncharacterized protein</fullName>
    </submittedName>
</protein>
<name>A0A2N9GUI3_FAGSY</name>
<dbReference type="EMBL" id="OIVN01002368">
    <property type="protein sequence ID" value="SPD03030.1"/>
    <property type="molecule type" value="Genomic_DNA"/>
</dbReference>
<gene>
    <name evidence="1" type="ORF">FSB_LOCUS30912</name>
</gene>
<sequence length="42" mass="4601">MRAADRVVLVKACAVRRSTGLQAPAKREPPVFQPLGEAKLRL</sequence>
<proteinExistence type="predicted"/>
<reference evidence="1" key="1">
    <citation type="submission" date="2018-02" db="EMBL/GenBank/DDBJ databases">
        <authorList>
            <person name="Cohen D.B."/>
            <person name="Kent A.D."/>
        </authorList>
    </citation>
    <scope>NUCLEOTIDE SEQUENCE</scope>
</reference>
<organism evidence="1">
    <name type="scientific">Fagus sylvatica</name>
    <name type="common">Beechnut</name>
    <dbReference type="NCBI Taxonomy" id="28930"/>
    <lineage>
        <taxon>Eukaryota</taxon>
        <taxon>Viridiplantae</taxon>
        <taxon>Streptophyta</taxon>
        <taxon>Embryophyta</taxon>
        <taxon>Tracheophyta</taxon>
        <taxon>Spermatophyta</taxon>
        <taxon>Magnoliopsida</taxon>
        <taxon>eudicotyledons</taxon>
        <taxon>Gunneridae</taxon>
        <taxon>Pentapetalae</taxon>
        <taxon>rosids</taxon>
        <taxon>fabids</taxon>
        <taxon>Fagales</taxon>
        <taxon>Fagaceae</taxon>
        <taxon>Fagus</taxon>
    </lineage>
</organism>
<evidence type="ECO:0000313" key="1">
    <source>
        <dbReference type="EMBL" id="SPD03030.1"/>
    </source>
</evidence>
<accession>A0A2N9GUI3</accession>